<feature type="region of interest" description="Disordered" evidence="1">
    <location>
        <begin position="220"/>
        <end position="247"/>
    </location>
</feature>
<accession>A0A1A8WSM5</accession>
<evidence type="ECO:0000313" key="3">
    <source>
        <dbReference type="EMBL" id="SBS94339.1"/>
    </source>
</evidence>
<dbReference type="AlphaFoldDB" id="A0A1A8WSM5"/>
<keyword evidence="2" id="KW-0472">Membrane</keyword>
<evidence type="ECO:0000313" key="4">
    <source>
        <dbReference type="Proteomes" id="UP000078560"/>
    </source>
</evidence>
<protein>
    <submittedName>
        <fullName evidence="3">PIR Superfamily Protein</fullName>
    </submittedName>
</protein>
<sequence>MDLKMEHADEILKESDEYKKYIEFNNIDSPDGYEDSFSEALNSESGDSKIKDLCGKLAGNLKFILQSKNNTGYNTSEQCGYLHFWLYYELSKIFRDNKGQTNTQDTISNIFTGWRNFNTKISNNTCSGRFSFNDSMDKWIEGKLFHDYFKNFDYINNTQAFKDKKCEAYNKYINHINTLYKNFKDKSYYSSSIYRYLHSYTSDKYDPATLISKLECKNEESAMDSSSQQPASEGGTMEQADSVPELQRKDAQSDNPFIYSNSSSILGSSFSLIGIFILFFSTYKFTPLGPWIYGKILKSEKIQNNIDNVTNELLDNNSEYMDMNPHSRTFHVAYNPR</sequence>
<evidence type="ECO:0000256" key="1">
    <source>
        <dbReference type="SAM" id="MobiDB-lite"/>
    </source>
</evidence>
<keyword evidence="2" id="KW-1133">Transmembrane helix</keyword>
<dbReference type="EMBL" id="FLQU01001749">
    <property type="protein sequence ID" value="SBS94339.1"/>
    <property type="molecule type" value="Genomic_DNA"/>
</dbReference>
<name>A0A1A8WSM5_PLAOA</name>
<evidence type="ECO:0000256" key="2">
    <source>
        <dbReference type="SAM" id="Phobius"/>
    </source>
</evidence>
<keyword evidence="2" id="KW-0812">Transmembrane</keyword>
<dbReference type="Proteomes" id="UP000078560">
    <property type="component" value="Unassembled WGS sequence"/>
</dbReference>
<organism evidence="3 4">
    <name type="scientific">Plasmodium ovale curtisi</name>
    <dbReference type="NCBI Taxonomy" id="864141"/>
    <lineage>
        <taxon>Eukaryota</taxon>
        <taxon>Sar</taxon>
        <taxon>Alveolata</taxon>
        <taxon>Apicomplexa</taxon>
        <taxon>Aconoidasida</taxon>
        <taxon>Haemosporida</taxon>
        <taxon>Plasmodiidae</taxon>
        <taxon>Plasmodium</taxon>
        <taxon>Plasmodium (Plasmodium)</taxon>
    </lineage>
</organism>
<proteinExistence type="predicted"/>
<reference evidence="4" key="1">
    <citation type="submission" date="2016-05" db="EMBL/GenBank/DDBJ databases">
        <authorList>
            <person name="Naeem Raeece"/>
        </authorList>
    </citation>
    <scope>NUCLEOTIDE SEQUENCE [LARGE SCALE GENOMIC DNA]</scope>
</reference>
<dbReference type="InterPro" id="IPR008780">
    <property type="entry name" value="Plasmodium_Vir"/>
</dbReference>
<feature type="transmembrane region" description="Helical" evidence="2">
    <location>
        <begin position="265"/>
        <end position="283"/>
    </location>
</feature>
<gene>
    <name evidence="3" type="ORF">POVCU2_0087430</name>
</gene>
<dbReference type="Pfam" id="PF05795">
    <property type="entry name" value="Plasmodium_Vir"/>
    <property type="match status" value="2"/>
</dbReference>